<dbReference type="PRINTS" id="PR00097">
    <property type="entry name" value="ANTSNTHASEII"/>
</dbReference>
<evidence type="ECO:0000256" key="1">
    <source>
        <dbReference type="ARBA" id="ARBA00022962"/>
    </source>
</evidence>
<dbReference type="Pfam" id="PF00117">
    <property type="entry name" value="GATase"/>
    <property type="match status" value="1"/>
</dbReference>
<protein>
    <submittedName>
        <fullName evidence="3">Anthranilate synthase component 2/para-aminobenzoate synthetase component 2</fullName>
    </submittedName>
</protein>
<dbReference type="NCBIfam" id="TIGR00566">
    <property type="entry name" value="trpG_papA"/>
    <property type="match status" value="1"/>
</dbReference>
<dbReference type="GO" id="GO:0004049">
    <property type="term" value="F:anthranilate synthase activity"/>
    <property type="evidence" value="ECO:0007669"/>
    <property type="project" value="TreeGrafter"/>
</dbReference>
<dbReference type="InterPro" id="IPR006221">
    <property type="entry name" value="TrpG/PapA_dom"/>
</dbReference>
<dbReference type="OrthoDB" id="9804328at2"/>
<dbReference type="SUPFAM" id="SSF52317">
    <property type="entry name" value="Class I glutamine amidotransferase-like"/>
    <property type="match status" value="1"/>
</dbReference>
<dbReference type="InterPro" id="IPR029062">
    <property type="entry name" value="Class_I_gatase-like"/>
</dbReference>
<organism evidence="3 4">
    <name type="scientific">Anaerobium acetethylicum</name>
    <dbReference type="NCBI Taxonomy" id="1619234"/>
    <lineage>
        <taxon>Bacteria</taxon>
        <taxon>Bacillati</taxon>
        <taxon>Bacillota</taxon>
        <taxon>Clostridia</taxon>
        <taxon>Lachnospirales</taxon>
        <taxon>Lachnospiraceae</taxon>
        <taxon>Anaerobium</taxon>
    </lineage>
</organism>
<feature type="domain" description="Glutamine amidotransferase" evidence="2">
    <location>
        <begin position="3"/>
        <end position="186"/>
    </location>
</feature>
<sequence length="197" mass="22306">MYLMIDNYDSFVHNLAVCFKELGQDIRIFRNDCLTLDDIRSMSDLEGIIISPGPKSPTDSGLSGTIVREFFGIIPILGVCLGHQVIGHVSGALIEKGFRPMHGKVSRIYNSGMRLFHGLPSEYHVTRYHSLVVRRDSLSEQMVVDAYAEDGAVMAISHRVLPVFGVQFHPEALLTQYGHEILENFIRLSREWRCRND</sequence>
<dbReference type="Proteomes" id="UP000199315">
    <property type="component" value="Unassembled WGS sequence"/>
</dbReference>
<dbReference type="CDD" id="cd01743">
    <property type="entry name" value="GATase1_Anthranilate_Synthase"/>
    <property type="match status" value="1"/>
</dbReference>
<dbReference type="GO" id="GO:0000162">
    <property type="term" value="P:L-tryptophan biosynthetic process"/>
    <property type="evidence" value="ECO:0007669"/>
    <property type="project" value="TreeGrafter"/>
</dbReference>
<dbReference type="STRING" id="1619234.SAMN05421730_100842"/>
<dbReference type="PRINTS" id="PR00099">
    <property type="entry name" value="CPSGATASE"/>
</dbReference>
<accession>A0A1D3TT12</accession>
<dbReference type="RefSeq" id="WP_091232785.1">
    <property type="nucleotide sequence ID" value="NZ_FMKA01000008.1"/>
</dbReference>
<reference evidence="3 4" key="1">
    <citation type="submission" date="2016-09" db="EMBL/GenBank/DDBJ databases">
        <authorList>
            <person name="Capua I."/>
            <person name="De Benedictis P."/>
            <person name="Joannis T."/>
            <person name="Lombin L.H."/>
            <person name="Cattoli G."/>
        </authorList>
    </citation>
    <scope>NUCLEOTIDE SEQUENCE [LARGE SCALE GENOMIC DNA]</scope>
    <source>
        <strain evidence="3 4">GluBS11</strain>
    </source>
</reference>
<dbReference type="PANTHER" id="PTHR43418">
    <property type="entry name" value="MULTIFUNCTIONAL TRYPTOPHAN BIOSYNTHESIS PROTEIN-RELATED"/>
    <property type="match status" value="1"/>
</dbReference>
<keyword evidence="1" id="KW-0315">Glutamine amidotransferase</keyword>
<dbReference type="PRINTS" id="PR00096">
    <property type="entry name" value="GATASE"/>
</dbReference>
<proteinExistence type="predicted"/>
<dbReference type="GO" id="GO:0005829">
    <property type="term" value="C:cytosol"/>
    <property type="evidence" value="ECO:0007669"/>
    <property type="project" value="TreeGrafter"/>
</dbReference>
<dbReference type="FunFam" id="3.40.50.880:FF:000003">
    <property type="entry name" value="Anthranilate synthase component II"/>
    <property type="match status" value="1"/>
</dbReference>
<keyword evidence="4" id="KW-1185">Reference proteome</keyword>
<evidence type="ECO:0000259" key="2">
    <source>
        <dbReference type="Pfam" id="PF00117"/>
    </source>
</evidence>
<evidence type="ECO:0000313" key="4">
    <source>
        <dbReference type="Proteomes" id="UP000199315"/>
    </source>
</evidence>
<dbReference type="PANTHER" id="PTHR43418:SF4">
    <property type="entry name" value="MULTIFUNCTIONAL TRYPTOPHAN BIOSYNTHESIS PROTEIN"/>
    <property type="match status" value="1"/>
</dbReference>
<dbReference type="AlphaFoldDB" id="A0A1D3TT12"/>
<evidence type="ECO:0000313" key="3">
    <source>
        <dbReference type="EMBL" id="SCP97070.1"/>
    </source>
</evidence>
<dbReference type="EMBL" id="FMKA01000008">
    <property type="protein sequence ID" value="SCP97070.1"/>
    <property type="molecule type" value="Genomic_DNA"/>
</dbReference>
<gene>
    <name evidence="3" type="ORF">SAMN05421730_100842</name>
</gene>
<dbReference type="InterPro" id="IPR017926">
    <property type="entry name" value="GATASE"/>
</dbReference>
<dbReference type="PROSITE" id="PS51273">
    <property type="entry name" value="GATASE_TYPE_1"/>
    <property type="match status" value="1"/>
</dbReference>
<dbReference type="InterPro" id="IPR050472">
    <property type="entry name" value="Anth_synth/Amidotransfase"/>
</dbReference>
<name>A0A1D3TT12_9FIRM</name>
<dbReference type="Gene3D" id="3.40.50.880">
    <property type="match status" value="1"/>
</dbReference>